<feature type="compositionally biased region" description="Low complexity" evidence="1">
    <location>
        <begin position="108"/>
        <end position="127"/>
    </location>
</feature>
<feature type="region of interest" description="Disordered" evidence="1">
    <location>
        <begin position="842"/>
        <end position="879"/>
    </location>
</feature>
<feature type="region of interest" description="Disordered" evidence="1">
    <location>
        <begin position="764"/>
        <end position="816"/>
    </location>
</feature>
<feature type="compositionally biased region" description="Gly residues" evidence="1">
    <location>
        <begin position="319"/>
        <end position="329"/>
    </location>
</feature>
<evidence type="ECO:0008006" key="4">
    <source>
        <dbReference type="Google" id="ProtNLM"/>
    </source>
</evidence>
<feature type="compositionally biased region" description="Low complexity" evidence="1">
    <location>
        <begin position="976"/>
        <end position="985"/>
    </location>
</feature>
<protein>
    <recommendedName>
        <fullName evidence="4">SET domain-containing protein</fullName>
    </recommendedName>
</protein>
<feature type="compositionally biased region" description="Low complexity" evidence="1">
    <location>
        <begin position="856"/>
        <end position="872"/>
    </location>
</feature>
<evidence type="ECO:0000313" key="2">
    <source>
        <dbReference type="EMBL" id="KAG2486467.1"/>
    </source>
</evidence>
<feature type="compositionally biased region" description="Low complexity" evidence="1">
    <location>
        <begin position="784"/>
        <end position="799"/>
    </location>
</feature>
<dbReference type="OrthoDB" id="5376140at2759"/>
<sequence>MPNDSALGGNAYRQFCSSAPELEQQPRKRARVTFALPPISPQPGARSAQETADLPGVPRGPVGSVGVASGGGVKPASALKRPPGAAAHRDLQSEPTATDGGAVRPLTAPAAPGRAAPPQQGKAGAEPRPQPLRRTGAALPPPPSAEGKAGGGKPPRPRPQPLPKSRGPSRVQSEGSGSEGDSSGESEGPTRPPTFRFIAARGSVGLVTHTVRTLFPEHFAALTAATAGPGPSRPAPAEASVTLHVRLPGRSVGPLVRQAARLEVLPHSQLHPRHPPWTLSWRREPGPLRELGPGTRAHLQLSRDAGGRVVAELLPPRGQGTGGAGGGRGPASRSEQPSEEASESGSGSETDGGTDSGADSGGGAGAGRACTGAGEGGSSDSEDTREDAPGGGQASPPAPSVGAARLPSTAASGLMAVAAASGGDRGAGACAVPGGGGGEGLEFPLKGCTHVALLPHQAQALLPAGLLERVRAALRSRTRFSCAVALRLADPAAGSGRGQAPASSGHVHTATLALNHAAATPLQLYFKPRTLQALGGPQLLRLRREGGELVVEGARDGGAVLLREVKLTPQRIKDGVLSVRRMPASVQARVADEPGGRKLKLKVKRRGGKAKVGGLRPWLIERAASPGDRLRLSQLPDGSLELSLIPAAGGGPGLAAAGTVQGHSSGTAAQGVEDSSKGKQAGRSGIKTGAEGGSGAPGPASAGLPGGRAGAGPPVALQQPAGGGGSVAVKVERPHEGAAPRPPRARGRKQAAPLRLYLRSPVPQAAAAPAPAGPSAAPDPEPGPQAAAAGATQQQTEGPSPAPVPEGAAAVLTRGPGGGAIAADPAAPAAGLEAPAAASAALGAEADHAPGRCEPHASAAAPPSAAHPADASTPGPDLGATITAALAQPAPAAARTQSLADLAAQMPTCGKRPAEGGAAGQQDAKRTRQEEQEEEGAAQAQAQAGPCDMEQEDPPPEVQEEQRRAEEAHADEGQGELEQAQLQRQHQAPADQDGPPVDAPPLAQQAAPPLLPAPSLSAAHLRPYTLPPSAPAAPPALQPGELRLCGLTFHPALAPAVRRSLAAWEAALSTALRAEGLDGGLSDAALLKVQVRVLDGARLATAGIRETKIRRKLAKLLRLTGGVDAPLPPHAPQLGPDRLAPGPDAGRGGAGLFAAAALRKGAVLGVMGGYVMPGAEARRFAARGWQALGAEARAELEARGGGVAAASGGGAGQRARFTWQLLEGSMRLPMPGSPDGWQLSMLGYGSLAALINGPRRQPRGWLEGSDVGDEGGAAARAANCTVVPVSVRGLALPVVVAVRDVAPGKQLLRDYGAEWWREREEAWWCAEEMGAVRGG</sequence>
<proteinExistence type="predicted"/>
<name>A0A835XKJ3_9CHLO</name>
<comment type="caution">
    <text evidence="2">The sequence shown here is derived from an EMBL/GenBank/DDBJ whole genome shotgun (WGS) entry which is preliminary data.</text>
</comment>
<feature type="compositionally biased region" description="Low complexity" evidence="1">
    <location>
        <begin position="173"/>
        <end position="187"/>
    </location>
</feature>
<keyword evidence="3" id="KW-1185">Reference proteome</keyword>
<dbReference type="CDD" id="cd08161">
    <property type="entry name" value="SET"/>
    <property type="match status" value="1"/>
</dbReference>
<feature type="compositionally biased region" description="Low complexity" evidence="1">
    <location>
        <begin position="1000"/>
        <end position="1015"/>
    </location>
</feature>
<gene>
    <name evidence="2" type="ORF">HYH03_014914</name>
</gene>
<dbReference type="Gene3D" id="2.170.270.10">
    <property type="entry name" value="SET domain"/>
    <property type="match status" value="1"/>
</dbReference>
<feature type="region of interest" description="Disordered" evidence="1">
    <location>
        <begin position="655"/>
        <end position="728"/>
    </location>
</feature>
<feature type="compositionally biased region" description="Acidic residues" evidence="1">
    <location>
        <begin position="949"/>
        <end position="959"/>
    </location>
</feature>
<feature type="region of interest" description="Disordered" evidence="1">
    <location>
        <begin position="313"/>
        <end position="405"/>
    </location>
</feature>
<feature type="region of interest" description="Disordered" evidence="1">
    <location>
        <begin position="17"/>
        <end position="195"/>
    </location>
</feature>
<accession>A0A835XKJ3</accession>
<feature type="compositionally biased region" description="Low complexity" evidence="1">
    <location>
        <begin position="55"/>
        <end position="67"/>
    </location>
</feature>
<dbReference type="InterPro" id="IPR046341">
    <property type="entry name" value="SET_dom_sf"/>
</dbReference>
<dbReference type="SUPFAM" id="SSF82199">
    <property type="entry name" value="SET domain"/>
    <property type="match status" value="1"/>
</dbReference>
<feature type="compositionally biased region" description="Low complexity" evidence="1">
    <location>
        <begin position="764"/>
        <end position="776"/>
    </location>
</feature>
<evidence type="ECO:0000313" key="3">
    <source>
        <dbReference type="Proteomes" id="UP000612055"/>
    </source>
</evidence>
<feature type="region of interest" description="Disordered" evidence="1">
    <location>
        <begin position="908"/>
        <end position="1015"/>
    </location>
</feature>
<dbReference type="Proteomes" id="UP000612055">
    <property type="component" value="Unassembled WGS sequence"/>
</dbReference>
<evidence type="ECO:0000256" key="1">
    <source>
        <dbReference type="SAM" id="MobiDB-lite"/>
    </source>
</evidence>
<reference evidence="2" key="1">
    <citation type="journal article" date="2020" name="bioRxiv">
        <title>Comparative genomics of Chlamydomonas.</title>
        <authorList>
            <person name="Craig R.J."/>
            <person name="Hasan A.R."/>
            <person name="Ness R.W."/>
            <person name="Keightley P.D."/>
        </authorList>
    </citation>
    <scope>NUCLEOTIDE SEQUENCE</scope>
    <source>
        <strain evidence="2">CCAP 11/70</strain>
    </source>
</reference>
<dbReference type="EMBL" id="JAEHOE010000112">
    <property type="protein sequence ID" value="KAG2486467.1"/>
    <property type="molecule type" value="Genomic_DNA"/>
</dbReference>
<organism evidence="2 3">
    <name type="scientific">Edaphochlamys debaryana</name>
    <dbReference type="NCBI Taxonomy" id="47281"/>
    <lineage>
        <taxon>Eukaryota</taxon>
        <taxon>Viridiplantae</taxon>
        <taxon>Chlorophyta</taxon>
        <taxon>core chlorophytes</taxon>
        <taxon>Chlorophyceae</taxon>
        <taxon>CS clade</taxon>
        <taxon>Chlamydomonadales</taxon>
        <taxon>Chlamydomonadales incertae sedis</taxon>
        <taxon>Edaphochlamys</taxon>
    </lineage>
</organism>
<feature type="compositionally biased region" description="Low complexity" evidence="1">
    <location>
        <begin position="343"/>
        <end position="358"/>
    </location>
</feature>
<feature type="compositionally biased region" description="Basic and acidic residues" evidence="1">
    <location>
        <begin position="845"/>
        <end position="855"/>
    </location>
</feature>
<feature type="compositionally biased region" description="Basic and acidic residues" evidence="1">
    <location>
        <begin position="960"/>
        <end position="972"/>
    </location>
</feature>